<organism evidence="2 3">
    <name type="scientific">Colletotrichum nymphaeae SA-01</name>
    <dbReference type="NCBI Taxonomy" id="1460502"/>
    <lineage>
        <taxon>Eukaryota</taxon>
        <taxon>Fungi</taxon>
        <taxon>Dikarya</taxon>
        <taxon>Ascomycota</taxon>
        <taxon>Pezizomycotina</taxon>
        <taxon>Sordariomycetes</taxon>
        <taxon>Hypocreomycetidae</taxon>
        <taxon>Glomerellales</taxon>
        <taxon>Glomerellaceae</taxon>
        <taxon>Colletotrichum</taxon>
        <taxon>Colletotrichum acutatum species complex</taxon>
    </lineage>
</organism>
<feature type="compositionally biased region" description="Basic and acidic residues" evidence="1">
    <location>
        <begin position="129"/>
        <end position="143"/>
    </location>
</feature>
<dbReference type="Proteomes" id="UP000070054">
    <property type="component" value="Unassembled WGS sequence"/>
</dbReference>
<feature type="region of interest" description="Disordered" evidence="1">
    <location>
        <begin position="129"/>
        <end position="149"/>
    </location>
</feature>
<gene>
    <name evidence="2" type="ORF">CNYM01_07857</name>
</gene>
<proteinExistence type="predicted"/>
<dbReference type="OrthoDB" id="10509550at2759"/>
<reference evidence="2 3" key="1">
    <citation type="submission" date="2014-02" db="EMBL/GenBank/DDBJ databases">
        <title>The genome sequence of Colletotrichum nymphaeae SA-01.</title>
        <authorList>
            <person name="Baroncelli R."/>
            <person name="Thon M.R."/>
        </authorList>
    </citation>
    <scope>NUCLEOTIDE SEQUENCE [LARGE SCALE GENOMIC DNA]</scope>
    <source>
        <strain evidence="2 3">SA-01</strain>
    </source>
</reference>
<comment type="caution">
    <text evidence="2">The sequence shown here is derived from an EMBL/GenBank/DDBJ whole genome shotgun (WGS) entry which is preliminary data.</text>
</comment>
<dbReference type="EMBL" id="JEMN01000557">
    <property type="protein sequence ID" value="KXH60062.1"/>
    <property type="molecule type" value="Genomic_DNA"/>
</dbReference>
<name>A0A135UI42_9PEZI</name>
<protein>
    <submittedName>
        <fullName evidence="2">Uncharacterized protein</fullName>
    </submittedName>
</protein>
<keyword evidence="3" id="KW-1185">Reference proteome</keyword>
<sequence length="269" mass="29902">MFAHLRSIFSSHIDFQVDQNPGLRNSSPFMLRVRSTAGIYDIAELVIYSSRALVALESFNDNCSCAHDKTGRMKEKLRELQGAVNSATSFTKTDQTSSDIKKKIIKHAKLCSQHISGLKKNLDNHTAERRWADGKKSLSEKQARKNTASPKESIGLLGLNCVIALQSLDWCDPIDPKVDTDQSIAMKKKLLTKMYPRNLADLIERSKKAPGREATPTFPIILGKGGQALSSNDRPIIAIMRLEDLPTMLKGLKTQGIEIQRTKGKGRVK</sequence>
<accession>A0A135UI42</accession>
<evidence type="ECO:0000256" key="1">
    <source>
        <dbReference type="SAM" id="MobiDB-lite"/>
    </source>
</evidence>
<evidence type="ECO:0000313" key="2">
    <source>
        <dbReference type="EMBL" id="KXH60062.1"/>
    </source>
</evidence>
<dbReference type="AlphaFoldDB" id="A0A135UI42"/>
<evidence type="ECO:0000313" key="3">
    <source>
        <dbReference type="Proteomes" id="UP000070054"/>
    </source>
</evidence>